<dbReference type="Pfam" id="PF02498">
    <property type="entry name" value="Bro-N"/>
    <property type="match status" value="1"/>
</dbReference>
<dbReference type="InterPro" id="IPR003497">
    <property type="entry name" value="BRO_N_domain"/>
</dbReference>
<feature type="domain" description="Bro-N" evidence="2">
    <location>
        <begin position="9"/>
        <end position="108"/>
    </location>
</feature>
<protein>
    <submittedName>
        <fullName evidence="3">DNA-damage-inducible protein D</fullName>
    </submittedName>
</protein>
<feature type="region of interest" description="Disordered" evidence="1">
    <location>
        <begin position="242"/>
        <end position="273"/>
    </location>
</feature>
<evidence type="ECO:0000259" key="2">
    <source>
        <dbReference type="Pfam" id="PF02498"/>
    </source>
</evidence>
<dbReference type="Proteomes" id="UP000488506">
    <property type="component" value="Unassembled WGS sequence"/>
</dbReference>
<accession>A0A833NYC0</accession>
<reference evidence="3 4" key="1">
    <citation type="submission" date="2019-12" db="EMBL/GenBank/DDBJ databases">
        <authorList>
            <person name="Wolfe R."/>
            <person name="Danczak R."/>
            <person name="Wilkins M."/>
        </authorList>
    </citation>
    <scope>NUCLEOTIDE SEQUENCE [LARGE SCALE GENOMIC DNA]</scope>
    <source>
        <strain evidence="3">X2_MaxBin.013</strain>
    </source>
</reference>
<evidence type="ECO:0000313" key="4">
    <source>
        <dbReference type="Proteomes" id="UP000488506"/>
    </source>
</evidence>
<name>A0A833NYC0_UNCSA</name>
<evidence type="ECO:0000256" key="1">
    <source>
        <dbReference type="SAM" id="MobiDB-lite"/>
    </source>
</evidence>
<dbReference type="EMBL" id="WPAF01000018">
    <property type="protein sequence ID" value="KAF0133798.1"/>
    <property type="molecule type" value="Genomic_DNA"/>
</dbReference>
<feature type="compositionally biased region" description="Basic residues" evidence="1">
    <location>
        <begin position="257"/>
        <end position="266"/>
    </location>
</feature>
<gene>
    <name evidence="3" type="ORF">FD145_1114</name>
</gene>
<proteinExistence type="predicted"/>
<evidence type="ECO:0000313" key="3">
    <source>
        <dbReference type="EMBL" id="KAF0133798.1"/>
    </source>
</evidence>
<dbReference type="AlphaFoldDB" id="A0A833NYC0"/>
<sequence>MTDNIFERVKRVNEYGKEYWSARDLFRLLGYTEYGKFLPAIERAKEACKNSGQPVADHFAEVSEMIKIATGTEKEALRPVENYNLSRYACYLIAQNGDPKKEEIALAQTYFAIQTRKQEVHELQIEDGKRVYLRGEMKEHNKNLAKAAKEVGVINYANFQDFGYMGLYGGLRHKDIHASKRLKKNQAILDHMGSEELAANLFRATQTEAKLRRENIIGQDKASQAHHDVGKKVRQTIKELGGTMPEHLPAHESVKESKKRLRKLAKKSLPEGI</sequence>
<organism evidence="3 4">
    <name type="scientific">Candidatus Saganbacteria bacterium</name>
    <dbReference type="NCBI Taxonomy" id="2575572"/>
    <lineage>
        <taxon>Bacteria</taxon>
        <taxon>Bacillati</taxon>
        <taxon>Saganbacteria</taxon>
    </lineage>
</organism>
<comment type="caution">
    <text evidence="3">The sequence shown here is derived from an EMBL/GenBank/DDBJ whole genome shotgun (WGS) entry which is preliminary data.</text>
</comment>
<dbReference type="NCBIfam" id="NF008573">
    <property type="entry name" value="PRK11525.1"/>
    <property type="match status" value="1"/>
</dbReference>